<dbReference type="EMBL" id="MQWB01000001">
    <property type="protein sequence ID" value="OZC04330.1"/>
    <property type="molecule type" value="Genomic_DNA"/>
</dbReference>
<feature type="signal peptide" evidence="2">
    <location>
        <begin position="1"/>
        <end position="17"/>
    </location>
</feature>
<feature type="region of interest" description="Disordered" evidence="1">
    <location>
        <begin position="134"/>
        <end position="157"/>
    </location>
</feature>
<protein>
    <recommendedName>
        <fullName evidence="5">Lipocalin-like domain-containing protein</fullName>
    </recommendedName>
</protein>
<dbReference type="RefSeq" id="WP_094550681.1">
    <property type="nucleotide sequence ID" value="NZ_MQWB01000001.1"/>
</dbReference>
<proteinExistence type="predicted"/>
<feature type="chain" id="PRO_5012152878" description="Lipocalin-like domain-containing protein" evidence="2">
    <location>
        <begin position="18"/>
        <end position="157"/>
    </location>
</feature>
<accession>A0A259U315</accession>
<reference evidence="3 4" key="1">
    <citation type="submission" date="2016-11" db="EMBL/GenBank/DDBJ databases">
        <title>Study of marine rhodopsin-containing bacteria.</title>
        <authorList>
            <person name="Yoshizawa S."/>
            <person name="Kumagai Y."/>
            <person name="Kogure K."/>
        </authorList>
    </citation>
    <scope>NUCLEOTIDE SEQUENCE [LARGE SCALE GENOMIC DNA]</scope>
    <source>
        <strain evidence="3 4">SG-29</strain>
    </source>
</reference>
<dbReference type="InParanoid" id="A0A259U315"/>
<evidence type="ECO:0000256" key="2">
    <source>
        <dbReference type="SAM" id="SignalP"/>
    </source>
</evidence>
<dbReference type="Proteomes" id="UP000216446">
    <property type="component" value="Unassembled WGS sequence"/>
</dbReference>
<keyword evidence="4" id="KW-1185">Reference proteome</keyword>
<evidence type="ECO:0000313" key="3">
    <source>
        <dbReference type="EMBL" id="OZC04330.1"/>
    </source>
</evidence>
<dbReference type="AlphaFoldDB" id="A0A259U315"/>
<gene>
    <name evidence="3" type="ORF">BSZ36_15910</name>
</gene>
<dbReference type="PROSITE" id="PS51257">
    <property type="entry name" value="PROKAR_LIPOPROTEIN"/>
    <property type="match status" value="1"/>
</dbReference>
<comment type="caution">
    <text evidence="3">The sequence shown here is derived from an EMBL/GenBank/DDBJ whole genome shotgun (WGS) entry which is preliminary data.</text>
</comment>
<keyword evidence="2" id="KW-0732">Signal</keyword>
<evidence type="ECO:0008006" key="5">
    <source>
        <dbReference type="Google" id="ProtNLM"/>
    </source>
</evidence>
<evidence type="ECO:0000313" key="4">
    <source>
        <dbReference type="Proteomes" id="UP000216446"/>
    </source>
</evidence>
<name>A0A259U315_9BACT</name>
<sequence>MRLLLLLSLTFSLAACADDAAVDDATGSPATDNAAVVADPEPAEPAPAATPLSVSDLEAGYWLHCSGMTPLDEEASFGEEGLSTYAGSRPMQASVEYALDGDNLTVDGMSYRAEYDGTLLTLTDADGPGVYGHVTGDEEADLSEEERKAQAGCPPSR</sequence>
<organism evidence="3 4">
    <name type="scientific">Rubricoccus marinus</name>
    <dbReference type="NCBI Taxonomy" id="716817"/>
    <lineage>
        <taxon>Bacteria</taxon>
        <taxon>Pseudomonadati</taxon>
        <taxon>Rhodothermota</taxon>
        <taxon>Rhodothermia</taxon>
        <taxon>Rhodothermales</taxon>
        <taxon>Rubricoccaceae</taxon>
        <taxon>Rubricoccus</taxon>
    </lineage>
</organism>
<evidence type="ECO:0000256" key="1">
    <source>
        <dbReference type="SAM" id="MobiDB-lite"/>
    </source>
</evidence>